<feature type="domain" description="EMC1 first beta-propeller" evidence="14">
    <location>
        <begin position="20"/>
        <end position="428"/>
    </location>
</feature>
<dbReference type="Gene3D" id="2.130.10.10">
    <property type="entry name" value="YVTN repeat-like/Quinoprotein amine dehydrogenase"/>
    <property type="match status" value="1"/>
</dbReference>
<dbReference type="InParanoid" id="A0A0C3HYU9"/>
<dbReference type="InterPro" id="IPR058545">
    <property type="entry name" value="Beta-prop_EMC1_1st"/>
</dbReference>
<dbReference type="HOGENOM" id="CLU_005034_0_1_1"/>
<dbReference type="FunCoup" id="A0A0C3HYU9">
    <property type="interactions" value="801"/>
</dbReference>
<dbReference type="InterPro" id="IPR011047">
    <property type="entry name" value="Quinoprotein_ADH-like_sf"/>
</dbReference>
<dbReference type="Proteomes" id="UP000054321">
    <property type="component" value="Unassembled WGS sequence"/>
</dbReference>
<comment type="similarity">
    <text evidence="2">Belongs to the EMC1 family.</text>
</comment>
<organism evidence="15 16">
    <name type="scientific">Oidiodendron maius (strain Zn)</name>
    <dbReference type="NCBI Taxonomy" id="913774"/>
    <lineage>
        <taxon>Eukaryota</taxon>
        <taxon>Fungi</taxon>
        <taxon>Dikarya</taxon>
        <taxon>Ascomycota</taxon>
        <taxon>Pezizomycotina</taxon>
        <taxon>Leotiomycetes</taxon>
        <taxon>Leotiomycetes incertae sedis</taxon>
        <taxon>Myxotrichaceae</taxon>
        <taxon>Oidiodendron</taxon>
    </lineage>
</organism>
<evidence type="ECO:0000256" key="7">
    <source>
        <dbReference type="ARBA" id="ARBA00022824"/>
    </source>
</evidence>
<evidence type="ECO:0000256" key="12">
    <source>
        <dbReference type="SAM" id="SignalP"/>
    </source>
</evidence>
<comment type="subunit">
    <text evidence="3">Component of the ER membrane protein complex (EMC).</text>
</comment>
<keyword evidence="9 11" id="KW-0472">Membrane</keyword>
<feature type="chain" id="PRO_5002175068" description="ER membrane protein complex subunit 1" evidence="12">
    <location>
        <begin position="21"/>
        <end position="979"/>
    </location>
</feature>
<dbReference type="InterPro" id="IPR015943">
    <property type="entry name" value="WD40/YVTN_repeat-like_dom_sf"/>
</dbReference>
<dbReference type="PANTHER" id="PTHR21573">
    <property type="entry name" value="ER MEMBRANE PROTEIN COMPLEX SUBUNIT 1"/>
    <property type="match status" value="1"/>
</dbReference>
<keyword evidence="8 11" id="KW-1133">Transmembrane helix</keyword>
<evidence type="ECO:0000256" key="1">
    <source>
        <dbReference type="ARBA" id="ARBA00004115"/>
    </source>
</evidence>
<feature type="domain" description="ER membrane protein complex subunit 1 C-terminal" evidence="13">
    <location>
        <begin position="747"/>
        <end position="976"/>
    </location>
</feature>
<gene>
    <name evidence="15" type="ORF">OIDMADRAFT_107855</name>
</gene>
<evidence type="ECO:0000256" key="11">
    <source>
        <dbReference type="SAM" id="Phobius"/>
    </source>
</evidence>
<protein>
    <recommendedName>
        <fullName evidence="4">ER membrane protein complex subunit 1</fullName>
    </recommendedName>
</protein>
<reference evidence="15 16" key="1">
    <citation type="submission" date="2014-04" db="EMBL/GenBank/DDBJ databases">
        <authorList>
            <consortium name="DOE Joint Genome Institute"/>
            <person name="Kuo A."/>
            <person name="Martino E."/>
            <person name="Perotto S."/>
            <person name="Kohler A."/>
            <person name="Nagy L.G."/>
            <person name="Floudas D."/>
            <person name="Copeland A."/>
            <person name="Barry K.W."/>
            <person name="Cichocki N."/>
            <person name="Veneault-Fourrey C."/>
            <person name="LaButti K."/>
            <person name="Lindquist E.A."/>
            <person name="Lipzen A."/>
            <person name="Lundell T."/>
            <person name="Morin E."/>
            <person name="Murat C."/>
            <person name="Sun H."/>
            <person name="Tunlid A."/>
            <person name="Henrissat B."/>
            <person name="Grigoriev I.V."/>
            <person name="Hibbett D.S."/>
            <person name="Martin F."/>
            <person name="Nordberg H.P."/>
            <person name="Cantor M.N."/>
            <person name="Hua S.X."/>
        </authorList>
    </citation>
    <scope>NUCLEOTIDE SEQUENCE [LARGE SCALE GENOMIC DNA]</scope>
    <source>
        <strain evidence="15 16">Zn</strain>
    </source>
</reference>
<evidence type="ECO:0000256" key="3">
    <source>
        <dbReference type="ARBA" id="ARBA00011276"/>
    </source>
</evidence>
<evidence type="ECO:0000259" key="14">
    <source>
        <dbReference type="Pfam" id="PF25293"/>
    </source>
</evidence>
<feature type="transmembrane region" description="Helical" evidence="11">
    <location>
        <begin position="947"/>
        <end position="967"/>
    </location>
</feature>
<dbReference type="EMBL" id="KN832870">
    <property type="protein sequence ID" value="KIN08025.1"/>
    <property type="molecule type" value="Genomic_DNA"/>
</dbReference>
<dbReference type="InterPro" id="IPR026895">
    <property type="entry name" value="EMC1"/>
</dbReference>
<evidence type="ECO:0000256" key="10">
    <source>
        <dbReference type="ARBA" id="ARBA00023180"/>
    </source>
</evidence>
<dbReference type="GO" id="GO:0034975">
    <property type="term" value="P:protein folding in endoplasmic reticulum"/>
    <property type="evidence" value="ECO:0007669"/>
    <property type="project" value="TreeGrafter"/>
</dbReference>
<evidence type="ECO:0000313" key="16">
    <source>
        <dbReference type="Proteomes" id="UP000054321"/>
    </source>
</evidence>
<evidence type="ECO:0000256" key="9">
    <source>
        <dbReference type="ARBA" id="ARBA00023136"/>
    </source>
</evidence>
<name>A0A0C3HYU9_OIDMZ</name>
<keyword evidence="16" id="KW-1185">Reference proteome</keyword>
<keyword evidence="7" id="KW-0256">Endoplasmic reticulum</keyword>
<dbReference type="Pfam" id="PF07774">
    <property type="entry name" value="EMC1_C"/>
    <property type="match status" value="1"/>
</dbReference>
<dbReference type="GO" id="GO:0072546">
    <property type="term" value="C:EMC complex"/>
    <property type="evidence" value="ECO:0007669"/>
    <property type="project" value="InterPro"/>
</dbReference>
<dbReference type="SUPFAM" id="SSF50998">
    <property type="entry name" value="Quinoprotein alcohol dehydrogenase-like"/>
    <property type="match status" value="2"/>
</dbReference>
<accession>A0A0C3HYU9</accession>
<dbReference type="OrthoDB" id="28092at2759"/>
<keyword evidence="5 11" id="KW-0812">Transmembrane</keyword>
<reference evidence="16" key="2">
    <citation type="submission" date="2015-01" db="EMBL/GenBank/DDBJ databases">
        <title>Evolutionary Origins and Diversification of the Mycorrhizal Mutualists.</title>
        <authorList>
            <consortium name="DOE Joint Genome Institute"/>
            <consortium name="Mycorrhizal Genomics Consortium"/>
            <person name="Kohler A."/>
            <person name="Kuo A."/>
            <person name="Nagy L.G."/>
            <person name="Floudas D."/>
            <person name="Copeland A."/>
            <person name="Barry K.W."/>
            <person name="Cichocki N."/>
            <person name="Veneault-Fourrey C."/>
            <person name="LaButti K."/>
            <person name="Lindquist E.A."/>
            <person name="Lipzen A."/>
            <person name="Lundell T."/>
            <person name="Morin E."/>
            <person name="Murat C."/>
            <person name="Riley R."/>
            <person name="Ohm R."/>
            <person name="Sun H."/>
            <person name="Tunlid A."/>
            <person name="Henrissat B."/>
            <person name="Grigoriev I.V."/>
            <person name="Hibbett D.S."/>
            <person name="Martin F."/>
        </authorList>
    </citation>
    <scope>NUCLEOTIDE SEQUENCE [LARGE SCALE GENOMIC DNA]</scope>
    <source>
        <strain evidence="16">Zn</strain>
    </source>
</reference>
<evidence type="ECO:0000256" key="5">
    <source>
        <dbReference type="ARBA" id="ARBA00022692"/>
    </source>
</evidence>
<evidence type="ECO:0000256" key="8">
    <source>
        <dbReference type="ARBA" id="ARBA00022989"/>
    </source>
</evidence>
<evidence type="ECO:0000259" key="13">
    <source>
        <dbReference type="Pfam" id="PF07774"/>
    </source>
</evidence>
<keyword evidence="10" id="KW-0325">Glycoprotein</keyword>
<evidence type="ECO:0000256" key="6">
    <source>
        <dbReference type="ARBA" id="ARBA00022729"/>
    </source>
</evidence>
<feature type="signal peptide" evidence="12">
    <location>
        <begin position="1"/>
        <end position="20"/>
    </location>
</feature>
<evidence type="ECO:0000256" key="2">
    <source>
        <dbReference type="ARBA" id="ARBA00007904"/>
    </source>
</evidence>
<dbReference type="InterPro" id="IPR011678">
    <property type="entry name" value="EMC1_C"/>
</dbReference>
<sequence>MRLPTNLLCLALSILPGTLAVYADDAYHIDYHHQLLGIPQPHTTFFHRPRQHDKATLLYTLSDLSVLGAINPGTGEVVWRHVLAGDSDGNASIPPGFLRPVEGQSCVISAIGNRVDTWDAMSGRANWGSVFEGSVRDLEVLDMPTVDDQMPDVLALFEDNHKGIMRKLWGFNGGVAWEYHAESHDIPLQVSTVAGSVFLVTLHTSGAGYDIRVTTLDPINGKKRNEYKLSSHLDVSHPKDVLFVGANSAAPIVAWTDQAKKSLKINVLGKPKDIQTLALKQLDGDVLRVTLHAPHLAQSLPHFLVYTESAGSNAAEVYHIDPKSGSIKKAYELPEVSGSGTVSTSSQNANVYFTRQTEDEVILVSSVSHGILGRWPVKTEKPHGALIHSVAEVVKRTEDTYAVRSAVITSEEDWVLIRNGVEAWSRPEGLSGAAAGQWAEIPEEETLAKVLEAEAHSNPVSAYIHRVKRHINDLQYLPAYLQQLPLRILSSILPGEAKSQSLGALLRDNFGFNKLAIVATQRGRVYALDAGNRGGIVWSLKPFDTLPGEQWFVRGIAVDNSNGVATIIGSEGEFVTIQITTGEIVEISAPGKLPPVTAGVVVDSPSGRLFLPIGLDGNTGKLPAAKLPKDNLVVLGANGEVRGLRYEIKGDDAVPVISWTFKPALGQRILNIASRPAHDPVASIGKVLGDRTVLYKYLNPNVVLVTAVAEAASTASFYLLDTVSGDILYSITHEGVDIDQPISSLLTENWFVYSLWSDTIAMSPIQSSKGYQIIVSEMFESEIPNDRGPLGPAVNASSLDPSEIPNAEPAIPFIVTQSFIIPEAISHMSVTETRQGITTRELLCTLASSNSIIGIPRAILDPRRPVGRDPTPKEQEEGLFRYQPFLDFDPKLIITHNREVIGVKNVITSPALLESTSLVLAYGIDIFGTRVTPSAAFDILGKAFNKLSLVATVAALAVGVFVLAPMVRRKQINGRWIVA</sequence>
<evidence type="ECO:0000256" key="4">
    <source>
        <dbReference type="ARBA" id="ARBA00020824"/>
    </source>
</evidence>
<keyword evidence="6 12" id="KW-0732">Signal</keyword>
<dbReference type="STRING" id="913774.A0A0C3HYU9"/>
<evidence type="ECO:0000313" key="15">
    <source>
        <dbReference type="EMBL" id="KIN08025.1"/>
    </source>
</evidence>
<dbReference type="AlphaFoldDB" id="A0A0C3HYU9"/>
<dbReference type="Pfam" id="PF25293">
    <property type="entry name" value="Beta-prop_EMC1_N"/>
    <property type="match status" value="1"/>
</dbReference>
<dbReference type="PANTHER" id="PTHR21573:SF0">
    <property type="entry name" value="ER MEMBRANE PROTEIN COMPLEX SUBUNIT 1"/>
    <property type="match status" value="1"/>
</dbReference>
<comment type="subcellular location">
    <subcellularLocation>
        <location evidence="1">Endoplasmic reticulum membrane</location>
        <topology evidence="1">Single-pass type I membrane protein</topology>
    </subcellularLocation>
</comment>
<proteinExistence type="inferred from homology"/>